<dbReference type="AlphaFoldDB" id="A0AAF0TS70"/>
<reference evidence="1" key="1">
    <citation type="submission" date="2023-08" db="EMBL/GenBank/DDBJ databases">
        <title>A de novo genome assembly of Solanum verrucosum Schlechtendal, a Mexican diploid species geographically isolated from the other diploid A-genome species in potato relatives.</title>
        <authorList>
            <person name="Hosaka K."/>
        </authorList>
    </citation>
    <scope>NUCLEOTIDE SEQUENCE</scope>
    <source>
        <tissue evidence="1">Young leaves</tissue>
    </source>
</reference>
<evidence type="ECO:0000313" key="1">
    <source>
        <dbReference type="EMBL" id="WMV24308.1"/>
    </source>
</evidence>
<gene>
    <name evidence="1" type="ORF">MTR67_017693</name>
</gene>
<dbReference type="EMBL" id="CP133615">
    <property type="protein sequence ID" value="WMV24308.1"/>
    <property type="molecule type" value="Genomic_DNA"/>
</dbReference>
<dbReference type="Proteomes" id="UP001234989">
    <property type="component" value="Chromosome 4"/>
</dbReference>
<sequence length="142" mass="15964">MARVNILNISGVRKSAFYFLNLGYWTGKSGNKVKEDSVCNCTGSMPALDCIIPDDEDVLEEENIVKWQAMQGEVDSNVAVQLHGLVKIFAGTTKMGCCKCQRKSPFHAIKVFYPLVYEKLTLVVFSVQTKVISREKKLHFAR</sequence>
<name>A0AAF0TS70_SOLVR</name>
<evidence type="ECO:0000313" key="2">
    <source>
        <dbReference type="Proteomes" id="UP001234989"/>
    </source>
</evidence>
<protein>
    <submittedName>
        <fullName evidence="1">Uncharacterized protein</fullName>
    </submittedName>
</protein>
<organism evidence="1 2">
    <name type="scientific">Solanum verrucosum</name>
    <dbReference type="NCBI Taxonomy" id="315347"/>
    <lineage>
        <taxon>Eukaryota</taxon>
        <taxon>Viridiplantae</taxon>
        <taxon>Streptophyta</taxon>
        <taxon>Embryophyta</taxon>
        <taxon>Tracheophyta</taxon>
        <taxon>Spermatophyta</taxon>
        <taxon>Magnoliopsida</taxon>
        <taxon>eudicotyledons</taxon>
        <taxon>Gunneridae</taxon>
        <taxon>Pentapetalae</taxon>
        <taxon>asterids</taxon>
        <taxon>lamiids</taxon>
        <taxon>Solanales</taxon>
        <taxon>Solanaceae</taxon>
        <taxon>Solanoideae</taxon>
        <taxon>Solaneae</taxon>
        <taxon>Solanum</taxon>
    </lineage>
</organism>
<keyword evidence="2" id="KW-1185">Reference proteome</keyword>
<proteinExistence type="predicted"/>
<accession>A0AAF0TS70</accession>